<dbReference type="Gene3D" id="3.30.70.2740">
    <property type="match status" value="1"/>
</dbReference>
<dbReference type="Proteomes" id="UP000682843">
    <property type="component" value="Chromosome"/>
</dbReference>
<dbReference type="InterPro" id="IPR051264">
    <property type="entry name" value="FAD-oxidored/transferase_4"/>
</dbReference>
<dbReference type="EMBL" id="CP036498">
    <property type="protein sequence ID" value="QUS39974.1"/>
    <property type="molecule type" value="Genomic_DNA"/>
</dbReference>
<dbReference type="Pfam" id="PF01565">
    <property type="entry name" value="FAD_binding_4"/>
    <property type="match status" value="1"/>
</dbReference>
<dbReference type="PROSITE" id="PS51387">
    <property type="entry name" value="FAD_PCMH"/>
    <property type="match status" value="1"/>
</dbReference>
<feature type="domain" description="FAD-binding PCMH-type" evidence="4">
    <location>
        <begin position="38"/>
        <end position="219"/>
    </location>
</feature>
<dbReference type="Gene3D" id="3.30.70.2190">
    <property type="match status" value="1"/>
</dbReference>
<keyword evidence="6" id="KW-1185">Reference proteome</keyword>
<dbReference type="RefSeq" id="WP_211908195.1">
    <property type="nucleotide sequence ID" value="NZ_CP036498.1"/>
</dbReference>
<sequence>MTDHATFLATLTGIVGDSYLIGPGGDFEPYVVDWRGRYHGSALAVVKPGSTQEVSAVVKACVAAGIAIVPQGGNTGMCGAATPLGDRDMIVLRLDRLNKIRSVSRLGDSIAVDAGCILADIQKAADDIDRLFPLSLGAEGSCQIGGNLSTNAGGTAVLRYGTTRELCLGLEVVMPNGEILDGMTALRKDSTSFDTKQLFIGAEGTLGIITGAVLKLFPKPRARAVAFVKLNSIDAVLDLLAQARTDLGDRLGAFEVMSRGQIDVIAENLPLVTIPFELDTPWYVLIELVDTLLSVDLNEAMETMLGNAYERELIADALVASSETQAATFWKIRHSVSEGSKAAGYVISHDSAVPLSQQATFVKQVEKRIAEYRPDARIVMHGHIGDGNIHVLAIIPGFKQDQKNEIAETILAINTIVDEETAALGGSISAEHGIGIANRERLGRVANPVELKLLRSVKAMLDPNDIMNPGKVLPAQ</sequence>
<dbReference type="InterPro" id="IPR006094">
    <property type="entry name" value="Oxid_FAD_bind_N"/>
</dbReference>
<name>A0ABX8A8A0_9BRAD</name>
<gene>
    <name evidence="5" type="ORF">RPMA_14895</name>
</gene>
<evidence type="ECO:0000256" key="2">
    <source>
        <dbReference type="ARBA" id="ARBA00022630"/>
    </source>
</evidence>
<dbReference type="InterPro" id="IPR016171">
    <property type="entry name" value="Vanillyl_alc_oxidase_C-sub2"/>
</dbReference>
<dbReference type="Gene3D" id="1.10.45.10">
    <property type="entry name" value="Vanillyl-alcohol Oxidase, Chain A, domain 4"/>
    <property type="match status" value="1"/>
</dbReference>
<evidence type="ECO:0000313" key="6">
    <source>
        <dbReference type="Proteomes" id="UP000682843"/>
    </source>
</evidence>
<evidence type="ECO:0000259" key="4">
    <source>
        <dbReference type="PROSITE" id="PS51387"/>
    </source>
</evidence>
<dbReference type="Pfam" id="PF02913">
    <property type="entry name" value="FAD-oxidase_C"/>
    <property type="match status" value="1"/>
</dbReference>
<dbReference type="InterPro" id="IPR004113">
    <property type="entry name" value="FAD-bd_oxidored_4_C"/>
</dbReference>
<dbReference type="InterPro" id="IPR016164">
    <property type="entry name" value="FAD-linked_Oxase-like_C"/>
</dbReference>
<dbReference type="InterPro" id="IPR016167">
    <property type="entry name" value="FAD-bd_PCMH_sub1"/>
</dbReference>
<reference evidence="5 6" key="1">
    <citation type="submission" date="2019-02" db="EMBL/GenBank/DDBJ databases">
        <title>Emended description of the genus Rhodopseudomonas and description of Rhodopseudomonas albus sp. nov., a non-phototrophic, heavy-metal-tolerant bacterium isolated from garden soil.</title>
        <authorList>
            <person name="Bao Z."/>
            <person name="Cao W.W."/>
            <person name="Sato Y."/>
            <person name="Nishizawa T."/>
            <person name="Zhao J."/>
            <person name="Guo Y."/>
            <person name="Ohta H."/>
        </authorList>
    </citation>
    <scope>NUCLEOTIDE SEQUENCE [LARGE SCALE GENOMIC DNA]</scope>
    <source>
        <strain evidence="5 6">SK50-23</strain>
    </source>
</reference>
<proteinExistence type="inferred from homology"/>
<comment type="similarity">
    <text evidence="1">Belongs to the FAD-binding oxidoreductase/transferase type 4 family.</text>
</comment>
<dbReference type="SUPFAM" id="SSF56176">
    <property type="entry name" value="FAD-binding/transporter-associated domain-like"/>
    <property type="match status" value="1"/>
</dbReference>
<dbReference type="InterPro" id="IPR016169">
    <property type="entry name" value="FAD-bd_PCMH_sub2"/>
</dbReference>
<dbReference type="InterPro" id="IPR036318">
    <property type="entry name" value="FAD-bd_PCMH-like_sf"/>
</dbReference>
<evidence type="ECO:0000256" key="1">
    <source>
        <dbReference type="ARBA" id="ARBA00008000"/>
    </source>
</evidence>
<dbReference type="Gene3D" id="3.30.465.10">
    <property type="match status" value="1"/>
</dbReference>
<dbReference type="PANTHER" id="PTHR43716">
    <property type="entry name" value="D-2-HYDROXYGLUTARATE DEHYDROGENASE, MITOCHONDRIAL"/>
    <property type="match status" value="1"/>
</dbReference>
<evidence type="ECO:0000256" key="3">
    <source>
        <dbReference type="ARBA" id="ARBA00022827"/>
    </source>
</evidence>
<dbReference type="SUPFAM" id="SSF55103">
    <property type="entry name" value="FAD-linked oxidases, C-terminal domain"/>
    <property type="match status" value="1"/>
</dbReference>
<dbReference type="Gene3D" id="3.30.43.10">
    <property type="entry name" value="Uridine Diphospho-n-acetylenolpyruvylglucosamine Reductase, domain 2"/>
    <property type="match status" value="1"/>
</dbReference>
<protein>
    <submittedName>
        <fullName evidence="5">FAD-binding oxidoreductase</fullName>
    </submittedName>
</protein>
<keyword evidence="3" id="KW-0274">FAD</keyword>
<organism evidence="5 6">
    <name type="scientific">Tardiphaga alba</name>
    <dbReference type="NCBI Taxonomy" id="340268"/>
    <lineage>
        <taxon>Bacteria</taxon>
        <taxon>Pseudomonadati</taxon>
        <taxon>Pseudomonadota</taxon>
        <taxon>Alphaproteobacteria</taxon>
        <taxon>Hyphomicrobiales</taxon>
        <taxon>Nitrobacteraceae</taxon>
        <taxon>Tardiphaga</taxon>
    </lineage>
</organism>
<dbReference type="PANTHER" id="PTHR43716:SF2">
    <property type="entry name" value="BLL6224 PROTEIN"/>
    <property type="match status" value="1"/>
</dbReference>
<dbReference type="InterPro" id="IPR016166">
    <property type="entry name" value="FAD-bd_PCMH"/>
</dbReference>
<accession>A0ABX8A8A0</accession>
<keyword evidence="2" id="KW-0285">Flavoprotein</keyword>
<evidence type="ECO:0000313" key="5">
    <source>
        <dbReference type="EMBL" id="QUS39974.1"/>
    </source>
</evidence>